<feature type="non-terminal residue" evidence="2">
    <location>
        <position position="1"/>
    </location>
</feature>
<gene>
    <name evidence="2" type="ORF">AVDCRST_MAG31-1065</name>
</gene>
<organism evidence="2">
    <name type="scientific">uncultured Sphingomonas sp</name>
    <dbReference type="NCBI Taxonomy" id="158754"/>
    <lineage>
        <taxon>Bacteria</taxon>
        <taxon>Pseudomonadati</taxon>
        <taxon>Pseudomonadota</taxon>
        <taxon>Alphaproteobacteria</taxon>
        <taxon>Sphingomonadales</taxon>
        <taxon>Sphingomonadaceae</taxon>
        <taxon>Sphingomonas</taxon>
        <taxon>environmental samples</taxon>
    </lineage>
</organism>
<sequence length="75" mass="7766">GDARRRRLFQNPGHAGAADRSPRAGRDAWQAGDGARGGGGRCRLRTRDRRGAPCRGRAGGPAPRGRGAPDHGAGL</sequence>
<dbReference type="AlphaFoldDB" id="A0A6J4T351"/>
<proteinExistence type="predicted"/>
<evidence type="ECO:0000313" key="2">
    <source>
        <dbReference type="EMBL" id="CAA9512403.1"/>
    </source>
</evidence>
<name>A0A6J4T351_9SPHN</name>
<accession>A0A6J4T351</accession>
<feature type="non-terminal residue" evidence="2">
    <location>
        <position position="75"/>
    </location>
</feature>
<protein>
    <submittedName>
        <fullName evidence="2">Uncharacterized protein</fullName>
    </submittedName>
</protein>
<feature type="compositionally biased region" description="Low complexity" evidence="1">
    <location>
        <begin position="53"/>
        <end position="75"/>
    </location>
</feature>
<feature type="region of interest" description="Disordered" evidence="1">
    <location>
        <begin position="1"/>
        <end position="75"/>
    </location>
</feature>
<evidence type="ECO:0000256" key="1">
    <source>
        <dbReference type="SAM" id="MobiDB-lite"/>
    </source>
</evidence>
<dbReference type="EMBL" id="CADCWA010000066">
    <property type="protein sequence ID" value="CAA9512403.1"/>
    <property type="molecule type" value="Genomic_DNA"/>
</dbReference>
<reference evidence="2" key="1">
    <citation type="submission" date="2020-02" db="EMBL/GenBank/DDBJ databases">
        <authorList>
            <person name="Meier V. D."/>
        </authorList>
    </citation>
    <scope>NUCLEOTIDE SEQUENCE</scope>
    <source>
        <strain evidence="2">AVDCRST_MAG31</strain>
    </source>
</reference>